<dbReference type="EMBL" id="CAWUHC010000027">
    <property type="protein sequence ID" value="CAK7219499.1"/>
    <property type="molecule type" value="Genomic_DNA"/>
</dbReference>
<evidence type="ECO:0008006" key="4">
    <source>
        <dbReference type="Google" id="ProtNLM"/>
    </source>
</evidence>
<accession>A0ABP0BIT9</accession>
<proteinExistence type="predicted"/>
<evidence type="ECO:0000256" key="1">
    <source>
        <dbReference type="SAM" id="SignalP"/>
    </source>
</evidence>
<feature type="signal peptide" evidence="1">
    <location>
        <begin position="1"/>
        <end position="21"/>
    </location>
</feature>
<comment type="caution">
    <text evidence="2">The sequence shown here is derived from an EMBL/GenBank/DDBJ whole genome shotgun (WGS) entry which is preliminary data.</text>
</comment>
<feature type="chain" id="PRO_5047477792" description="ML-like domain-containing protein" evidence="1">
    <location>
        <begin position="22"/>
        <end position="133"/>
    </location>
</feature>
<protein>
    <recommendedName>
        <fullName evidence="4">ML-like domain-containing protein</fullName>
    </recommendedName>
</protein>
<organism evidence="2 3">
    <name type="scientific">Sporothrix bragantina</name>
    <dbReference type="NCBI Taxonomy" id="671064"/>
    <lineage>
        <taxon>Eukaryota</taxon>
        <taxon>Fungi</taxon>
        <taxon>Dikarya</taxon>
        <taxon>Ascomycota</taxon>
        <taxon>Pezizomycotina</taxon>
        <taxon>Sordariomycetes</taxon>
        <taxon>Sordariomycetidae</taxon>
        <taxon>Ophiostomatales</taxon>
        <taxon>Ophiostomataceae</taxon>
        <taxon>Sporothrix</taxon>
    </lineage>
</organism>
<reference evidence="2 3" key="1">
    <citation type="submission" date="2024-01" db="EMBL/GenBank/DDBJ databases">
        <authorList>
            <person name="Allen C."/>
            <person name="Tagirdzhanova G."/>
        </authorList>
    </citation>
    <scope>NUCLEOTIDE SEQUENCE [LARGE SCALE GENOMIC DNA]</scope>
</reference>
<keyword evidence="3" id="KW-1185">Reference proteome</keyword>
<dbReference type="Proteomes" id="UP001642406">
    <property type="component" value="Unassembled WGS sequence"/>
</dbReference>
<evidence type="ECO:0000313" key="3">
    <source>
        <dbReference type="Proteomes" id="UP001642406"/>
    </source>
</evidence>
<sequence>MVCTQASLWLLSLLAVMSTASFSSDSSDPLTTASTTIFLSVPATVQAGVPSTATIAAGTFRGSGDTSSVRALELFLAIGDGDAVKLSFNAIVSECYLTQDTPLCDIESITVYSGRIDFSNVKLPFTLPPLVRG</sequence>
<name>A0ABP0BIT9_9PEZI</name>
<keyword evidence="1" id="KW-0732">Signal</keyword>
<evidence type="ECO:0000313" key="2">
    <source>
        <dbReference type="EMBL" id="CAK7219499.1"/>
    </source>
</evidence>
<gene>
    <name evidence="2" type="ORF">SBRCBS47491_003871</name>
</gene>